<evidence type="ECO:0000313" key="4">
    <source>
        <dbReference type="Proteomes" id="UP001374579"/>
    </source>
</evidence>
<keyword evidence="4" id="KW-1185">Reference proteome</keyword>
<dbReference type="GO" id="GO:0051301">
    <property type="term" value="P:cell division"/>
    <property type="evidence" value="ECO:0007669"/>
    <property type="project" value="TreeGrafter"/>
</dbReference>
<feature type="compositionally biased region" description="Basic and acidic residues" evidence="1">
    <location>
        <begin position="582"/>
        <end position="592"/>
    </location>
</feature>
<dbReference type="InterPro" id="IPR045036">
    <property type="entry name" value="Spartin-like"/>
</dbReference>
<feature type="compositionally biased region" description="Low complexity" evidence="1">
    <location>
        <begin position="1"/>
        <end position="13"/>
    </location>
</feature>
<dbReference type="GO" id="GO:0005886">
    <property type="term" value="C:plasma membrane"/>
    <property type="evidence" value="ECO:0007669"/>
    <property type="project" value="TreeGrafter"/>
</dbReference>
<reference evidence="3 4" key="1">
    <citation type="submission" date="2024-02" db="EMBL/GenBank/DDBJ databases">
        <title>Chromosome-scale genome assembly of the rough periwinkle Littorina saxatilis.</title>
        <authorList>
            <person name="De Jode A."/>
            <person name="Faria R."/>
            <person name="Formenti G."/>
            <person name="Sims Y."/>
            <person name="Smith T.P."/>
            <person name="Tracey A."/>
            <person name="Wood J.M.D."/>
            <person name="Zagrodzka Z.B."/>
            <person name="Johannesson K."/>
            <person name="Butlin R.K."/>
            <person name="Leder E.H."/>
        </authorList>
    </citation>
    <scope>NUCLEOTIDE SEQUENCE [LARGE SCALE GENOMIC DNA]</scope>
    <source>
        <strain evidence="3">Snail1</strain>
        <tissue evidence="3">Muscle</tissue>
    </source>
</reference>
<dbReference type="EMBL" id="JBAMIC010000013">
    <property type="protein sequence ID" value="KAK7098070.1"/>
    <property type="molecule type" value="Genomic_DNA"/>
</dbReference>
<feature type="region of interest" description="Disordered" evidence="1">
    <location>
        <begin position="328"/>
        <end position="356"/>
    </location>
</feature>
<protein>
    <recommendedName>
        <fullName evidence="2">Senescence domain-containing protein</fullName>
    </recommendedName>
</protein>
<evidence type="ECO:0000256" key="1">
    <source>
        <dbReference type="SAM" id="MobiDB-lite"/>
    </source>
</evidence>
<feature type="region of interest" description="Disordered" evidence="1">
    <location>
        <begin position="1"/>
        <end position="36"/>
    </location>
</feature>
<dbReference type="InterPro" id="IPR009686">
    <property type="entry name" value="Senescence/spartin_C"/>
</dbReference>
<dbReference type="PANTHER" id="PTHR21068:SF43">
    <property type="entry name" value="SPARTIN"/>
    <property type="match status" value="1"/>
</dbReference>
<dbReference type="Pfam" id="PF06911">
    <property type="entry name" value="Senescence"/>
    <property type="match status" value="1"/>
</dbReference>
<evidence type="ECO:0000313" key="3">
    <source>
        <dbReference type="EMBL" id="KAK7098070.1"/>
    </source>
</evidence>
<organism evidence="3 4">
    <name type="scientific">Littorina saxatilis</name>
    <dbReference type="NCBI Taxonomy" id="31220"/>
    <lineage>
        <taxon>Eukaryota</taxon>
        <taxon>Metazoa</taxon>
        <taxon>Spiralia</taxon>
        <taxon>Lophotrochozoa</taxon>
        <taxon>Mollusca</taxon>
        <taxon>Gastropoda</taxon>
        <taxon>Caenogastropoda</taxon>
        <taxon>Littorinimorpha</taxon>
        <taxon>Littorinoidea</taxon>
        <taxon>Littorinidae</taxon>
        <taxon>Littorina</taxon>
    </lineage>
</organism>
<evidence type="ECO:0000259" key="2">
    <source>
        <dbReference type="Pfam" id="PF06911"/>
    </source>
</evidence>
<gene>
    <name evidence="3" type="ORF">V1264_004958</name>
</gene>
<name>A0AAN9B2M0_9CAEN</name>
<comment type="caution">
    <text evidence="3">The sequence shown here is derived from an EMBL/GenBank/DDBJ whole genome shotgun (WGS) entry which is preliminary data.</text>
</comment>
<proteinExistence type="predicted"/>
<sequence>MEAAGPQQARGRSGPPPRPPPPGAEAARDVASEQASPAFKSFQALHDKAFSAVRKGLHADEHGDADKAEQSYAASMPLIDQVLAMDCENMPGASSDEKDSAKQMQLKMNKTRLQISYRLESLRGDVLQTAHSDTDFGSENGGGVRLPSYDEAISTSSHSSLIADAALGDSIMSAEYSSQGAQRYRAEGTQVFSIPDGVQIFHITKEGYVSAPSYPTSMHIVKLDEAMEGDEDSRIASDAPPAFIQVGDWIYPLVPGTSPVLHTTYHAYLFPDLSPEAAGSSVGLLLPDTVTQEERHMLGDVLRNLSAVHEQQITLQPEDLAIPSAPQELPEATAPPMPQVRPEEQQVPATEQSTSEKISHGIIVASKWISWGVGKGAEKAGELISHGSNKLREKLKPETEAKPVDPRVQKGMVYARNATHVAVSVSGYVVNKLGAATMALGRKVGPPLLKKGQQYLPKSMKTEKGKSKMDGVIEVAASGLQGFGTVFMSLEGAAKALAKSLANETVTTVHHKYGEHAGKLTENIVYSTGNVAMFAYNADNLGIKAIAKRAAKDTGKAVIEDMSEKRIGAKQSHGACVDGGYNEEKKDRQPPL</sequence>
<feature type="domain" description="Senescence" evidence="2">
    <location>
        <begin position="361"/>
        <end position="552"/>
    </location>
</feature>
<dbReference type="PANTHER" id="PTHR21068">
    <property type="entry name" value="SPARTIN"/>
    <property type="match status" value="1"/>
</dbReference>
<dbReference type="AlphaFoldDB" id="A0AAN9B2M0"/>
<accession>A0AAN9B2M0</accession>
<dbReference type="GO" id="GO:0030514">
    <property type="term" value="P:negative regulation of BMP signaling pathway"/>
    <property type="evidence" value="ECO:0007669"/>
    <property type="project" value="TreeGrafter"/>
</dbReference>
<feature type="compositionally biased region" description="Pro residues" evidence="1">
    <location>
        <begin position="14"/>
        <end position="23"/>
    </location>
</feature>
<dbReference type="Gene3D" id="1.20.58.80">
    <property type="entry name" value="Phosphotransferase system, lactose/cellobiose-type IIA subunit"/>
    <property type="match status" value="1"/>
</dbReference>
<dbReference type="Proteomes" id="UP001374579">
    <property type="component" value="Unassembled WGS sequence"/>
</dbReference>
<feature type="region of interest" description="Disordered" evidence="1">
    <location>
        <begin position="568"/>
        <end position="592"/>
    </location>
</feature>
<feature type="compositionally biased region" description="Polar residues" evidence="1">
    <location>
        <begin position="347"/>
        <end position="356"/>
    </location>
</feature>